<organism evidence="1 2">
    <name type="scientific">Kiloniella spongiae</name>
    <dbReference type="NCBI Taxonomy" id="1489064"/>
    <lineage>
        <taxon>Bacteria</taxon>
        <taxon>Pseudomonadati</taxon>
        <taxon>Pseudomonadota</taxon>
        <taxon>Alphaproteobacteria</taxon>
        <taxon>Rhodospirillales</taxon>
        <taxon>Kiloniellaceae</taxon>
        <taxon>Kiloniella</taxon>
    </lineage>
</organism>
<dbReference type="AlphaFoldDB" id="A0A0H2MJ54"/>
<accession>A0A0H2MJ54</accession>
<gene>
    <name evidence="1" type="ORF">WH96_09925</name>
</gene>
<dbReference type="NCBIfam" id="TIGR03661">
    <property type="entry name" value="T1SS_VCA0849"/>
    <property type="match status" value="1"/>
</dbReference>
<name>A0A0H2MJ54_9PROT</name>
<protein>
    <recommendedName>
        <fullName evidence="3">Cadherin-like domain-containing protein</fullName>
    </recommendedName>
</protein>
<dbReference type="RefSeq" id="WP_047764001.1">
    <property type="nucleotide sequence ID" value="NZ_LAQL01000006.1"/>
</dbReference>
<dbReference type="Pfam" id="PF17963">
    <property type="entry name" value="Big_9"/>
    <property type="match status" value="1"/>
</dbReference>
<evidence type="ECO:0000313" key="1">
    <source>
        <dbReference type="EMBL" id="KLN60787.1"/>
    </source>
</evidence>
<proteinExistence type="predicted"/>
<dbReference type="OrthoDB" id="8253226at2"/>
<evidence type="ECO:0008006" key="3">
    <source>
        <dbReference type="Google" id="ProtNLM"/>
    </source>
</evidence>
<dbReference type="Proteomes" id="UP000035444">
    <property type="component" value="Unassembled WGS sequence"/>
</dbReference>
<evidence type="ECO:0000313" key="2">
    <source>
        <dbReference type="Proteomes" id="UP000035444"/>
    </source>
</evidence>
<comment type="caution">
    <text evidence="1">The sequence shown here is derived from an EMBL/GenBank/DDBJ whole genome shotgun (WGS) entry which is preliminary data.</text>
</comment>
<dbReference type="InterPro" id="IPR019960">
    <property type="entry name" value="T1SS_VCA0849"/>
</dbReference>
<dbReference type="Gene3D" id="2.60.40.3440">
    <property type="match status" value="1"/>
</dbReference>
<reference evidence="1 2" key="1">
    <citation type="submission" date="2015-03" db="EMBL/GenBank/DDBJ databases">
        <title>Genome Sequence of Kiloniella spongiae MEBiC09566, isolated from a marine sponge.</title>
        <authorList>
            <person name="Shao Z."/>
            <person name="Wang L."/>
            <person name="Li X."/>
        </authorList>
    </citation>
    <scope>NUCLEOTIDE SEQUENCE [LARGE SCALE GENOMIC DNA]</scope>
    <source>
        <strain evidence="1 2">MEBiC09566</strain>
    </source>
</reference>
<dbReference type="STRING" id="1489064.WH96_09925"/>
<keyword evidence="2" id="KW-1185">Reference proteome</keyword>
<sequence length="932" mass="101009">MSNLANRINTSDRFDLSPIKVLKPIESETINVSITNGYSANLDFDASTAIPSVEGKDFVLTFPGNSPEEDGGRIVFKNLVEGSQGPNTTVLIINGTEIPAKLLITQTLSLTDADTLETAAGAVVISASGGGSIYNENLGSIIDLLQAQGGILGTDLSFGLLGNTRDALPDIEQSATPSPFQLTPHFETVITSIESEEPFNVGLEDWDDGNRLSPMEIKISFTGGDLTSLKISDIPEGNGAAFFIGNPIASDGTIDYAYEVPTPGGSVTLTPTQLAAGIYLLPPAHSDKDIPLTFQAGTTNTEGDSVTVTTVATAIIDAVADVPIIAEGQESSYSERDEYVRVPVGVQFLDHDGSEDHLIVFSNIPSDWIPAETPPLTYTVTGLEPGQNPGDEGLNTTYELTVDVNLVSDFNGQVNYAQFFRPQGWTSERWSDGTPHDQAPLDAEIGIKAITKETATDLEIFNHNDTAEAETTHLVFRSEDVPSVFGTNITHDETPHIQIDSDDTELLLSDVRTALETSVNAIFSDPLPEPIGQAQVSNLLSEFGQDGAHGATLSFNRYIGDLIYDADGNPIEYRGQAVLLTRDEDSPNIVWGYLARDQDPYFAVHLSTPEDLNDGSNFSVAQVTFVQFLPFDHVYTSNHNDEIDFDLSYFATDNDGDLSDTTAGSTIKIKIRDDGPDANEIQTQIRPDELFEGNLNTDNGNDLGADGGKVSLVIYNSLEYTPNYGAGPGDPAFLISADRGVLKIFFDGSYVYTPNGESGTDEFTYTLRDRDGDTDTDTLSINVLTDVDAQGPSEQPQARLQIVEINQEFKENNTLDNFPETENDDTNLIIFSGSIEELEKQTIMNYDAENGDIIDISDIVTFDDETNLAEDISSYLKVVSTAENNVELLVDEDGDGKDFQTVALLNDFRAGNDIRVILDHDEYTVSIPDIPM</sequence>
<dbReference type="EMBL" id="LAQL01000006">
    <property type="protein sequence ID" value="KLN60787.1"/>
    <property type="molecule type" value="Genomic_DNA"/>
</dbReference>